<dbReference type="CDD" id="cd00180">
    <property type="entry name" value="PKc"/>
    <property type="match status" value="1"/>
</dbReference>
<dbReference type="Pfam" id="PF07714">
    <property type="entry name" value="PK_Tyr_Ser-Thr"/>
    <property type="match status" value="3"/>
</dbReference>
<dbReference type="Proteomes" id="UP000807769">
    <property type="component" value="Unassembled WGS sequence"/>
</dbReference>
<dbReference type="SUPFAM" id="SSF56112">
    <property type="entry name" value="Protein kinase-like (PK-like)"/>
    <property type="match status" value="2"/>
</dbReference>
<dbReference type="GO" id="GO:0005524">
    <property type="term" value="F:ATP binding"/>
    <property type="evidence" value="ECO:0007669"/>
    <property type="project" value="InterPro"/>
</dbReference>
<evidence type="ECO:0000313" key="3">
    <source>
        <dbReference type="EMBL" id="KAG1819810.1"/>
    </source>
</evidence>
<keyword evidence="3" id="KW-0418">Kinase</keyword>
<sequence>MLDDPSEVRTEKIHPELQLLSSRLLPHDNVVQFLGFKKDKLFHSLVMPWMADGTLTSFIRTHGAALEIPAKTTLLCDISSGLEHLHLNFVVHGNLESDNILITERQGACLSGFRQSVRLSSRDAACPQSQMPSKPAIQFTSPEWFVQRDDAIFQHLPKTLFKSDIYSLGCVIFYIYTKRMPWHDATSVDISNQLRKRVTPSRPKGPIVDDDQWALIEPYYQVFIGPPDLTGQIKRQRDYADAHGGCGSVYESIWNRKTGGQVKVMHVEDSSRVDEVKKNLKRELAAWRRLSHPNIASLLGTTTDFGHLEGMVGMVSLWMKNGSLYAYMGNRDVDDHPIVHGDLTPLNVLIDDNERAVLTDFGLSVILGGFTNLSVTYTDAKIGGALAWAAPELFPDHQADSKGPNPSPSSDVYSFACLMYLIFTGSRLWPDITGLNTMMRAKTGRRPSNPGTIDHPILELD</sequence>
<evidence type="ECO:0000313" key="4">
    <source>
        <dbReference type="Proteomes" id="UP000807769"/>
    </source>
</evidence>
<dbReference type="PANTHER" id="PTHR44329:SF214">
    <property type="entry name" value="PROTEIN KINASE DOMAIN-CONTAINING PROTEIN"/>
    <property type="match status" value="1"/>
</dbReference>
<dbReference type="AlphaFoldDB" id="A0A9P7EF60"/>
<evidence type="ECO:0000259" key="2">
    <source>
        <dbReference type="PROSITE" id="PS50011"/>
    </source>
</evidence>
<dbReference type="InterPro" id="IPR000719">
    <property type="entry name" value="Prot_kinase_dom"/>
</dbReference>
<dbReference type="InterPro" id="IPR051681">
    <property type="entry name" value="Ser/Thr_Kinases-Pseudokinases"/>
</dbReference>
<dbReference type="InterPro" id="IPR011009">
    <property type="entry name" value="Kinase-like_dom_sf"/>
</dbReference>
<dbReference type="PROSITE" id="PS50011">
    <property type="entry name" value="PROTEIN_KINASE_DOM"/>
    <property type="match status" value="1"/>
</dbReference>
<dbReference type="InterPro" id="IPR001245">
    <property type="entry name" value="Ser-Thr/Tyr_kinase_cat_dom"/>
</dbReference>
<dbReference type="PROSITE" id="PS00109">
    <property type="entry name" value="PROTEIN_KINASE_TYR"/>
    <property type="match status" value="1"/>
</dbReference>
<gene>
    <name evidence="3" type="ORF">BJ212DRAFT_1068045</name>
</gene>
<dbReference type="PANTHER" id="PTHR44329">
    <property type="entry name" value="SERINE/THREONINE-PROTEIN KINASE TNNI3K-RELATED"/>
    <property type="match status" value="1"/>
</dbReference>
<dbReference type="GO" id="GO:0004674">
    <property type="term" value="F:protein serine/threonine kinase activity"/>
    <property type="evidence" value="ECO:0007669"/>
    <property type="project" value="TreeGrafter"/>
</dbReference>
<dbReference type="GeneID" id="64623002"/>
<feature type="region of interest" description="Disordered" evidence="1">
    <location>
        <begin position="440"/>
        <end position="461"/>
    </location>
</feature>
<dbReference type="RefSeq" id="XP_041195345.1">
    <property type="nucleotide sequence ID" value="XM_041328985.1"/>
</dbReference>
<organism evidence="3 4">
    <name type="scientific">Suillus subaureus</name>
    <dbReference type="NCBI Taxonomy" id="48587"/>
    <lineage>
        <taxon>Eukaryota</taxon>
        <taxon>Fungi</taxon>
        <taxon>Dikarya</taxon>
        <taxon>Basidiomycota</taxon>
        <taxon>Agaricomycotina</taxon>
        <taxon>Agaricomycetes</taxon>
        <taxon>Agaricomycetidae</taxon>
        <taxon>Boletales</taxon>
        <taxon>Suillineae</taxon>
        <taxon>Suillaceae</taxon>
        <taxon>Suillus</taxon>
    </lineage>
</organism>
<comment type="caution">
    <text evidence="3">The sequence shown here is derived from an EMBL/GenBank/DDBJ whole genome shotgun (WGS) entry which is preliminary data.</text>
</comment>
<dbReference type="InterPro" id="IPR008266">
    <property type="entry name" value="Tyr_kinase_AS"/>
</dbReference>
<dbReference type="EMBL" id="JABBWG010000009">
    <property type="protein sequence ID" value="KAG1819810.1"/>
    <property type="molecule type" value="Genomic_DNA"/>
</dbReference>
<dbReference type="Gene3D" id="1.10.510.10">
    <property type="entry name" value="Transferase(Phosphotransferase) domain 1"/>
    <property type="match status" value="3"/>
</dbReference>
<dbReference type="OrthoDB" id="2677067at2759"/>
<accession>A0A9P7EF60</accession>
<keyword evidence="3" id="KW-0808">Transferase</keyword>
<protein>
    <submittedName>
        <fullName evidence="3">Kinase-like domain-containing protein</fullName>
    </submittedName>
</protein>
<name>A0A9P7EF60_9AGAM</name>
<proteinExistence type="predicted"/>
<reference evidence="3" key="1">
    <citation type="journal article" date="2020" name="New Phytol.">
        <title>Comparative genomics reveals dynamic genome evolution in host specialist ectomycorrhizal fungi.</title>
        <authorList>
            <person name="Lofgren L.A."/>
            <person name="Nguyen N.H."/>
            <person name="Vilgalys R."/>
            <person name="Ruytinx J."/>
            <person name="Liao H.L."/>
            <person name="Branco S."/>
            <person name="Kuo A."/>
            <person name="LaButti K."/>
            <person name="Lipzen A."/>
            <person name="Andreopoulos W."/>
            <person name="Pangilinan J."/>
            <person name="Riley R."/>
            <person name="Hundley H."/>
            <person name="Na H."/>
            <person name="Barry K."/>
            <person name="Grigoriev I.V."/>
            <person name="Stajich J.E."/>
            <person name="Kennedy P.G."/>
        </authorList>
    </citation>
    <scope>NUCLEOTIDE SEQUENCE</scope>
    <source>
        <strain evidence="3">MN1</strain>
    </source>
</reference>
<keyword evidence="4" id="KW-1185">Reference proteome</keyword>
<feature type="domain" description="Protein kinase" evidence="2">
    <location>
        <begin position="1"/>
        <end position="305"/>
    </location>
</feature>
<evidence type="ECO:0000256" key="1">
    <source>
        <dbReference type="SAM" id="MobiDB-lite"/>
    </source>
</evidence>